<feature type="region of interest" description="Disordered" evidence="1">
    <location>
        <begin position="30"/>
        <end position="51"/>
    </location>
</feature>
<organism evidence="2 3">
    <name type="scientific">Sporothrix epigloea</name>
    <dbReference type="NCBI Taxonomy" id="1892477"/>
    <lineage>
        <taxon>Eukaryota</taxon>
        <taxon>Fungi</taxon>
        <taxon>Dikarya</taxon>
        <taxon>Ascomycota</taxon>
        <taxon>Pezizomycotina</taxon>
        <taxon>Sordariomycetes</taxon>
        <taxon>Sordariomycetidae</taxon>
        <taxon>Ophiostomatales</taxon>
        <taxon>Ophiostomataceae</taxon>
        <taxon>Sporothrix</taxon>
    </lineage>
</organism>
<comment type="caution">
    <text evidence="2">The sequence shown here is derived from an EMBL/GenBank/DDBJ whole genome shotgun (WGS) entry which is preliminary data.</text>
</comment>
<gene>
    <name evidence="2" type="ORF">SEPCBS119000_004913</name>
</gene>
<evidence type="ECO:0000313" key="2">
    <source>
        <dbReference type="EMBL" id="CAK7272039.1"/>
    </source>
</evidence>
<name>A0ABP0DVX6_9PEZI</name>
<protein>
    <submittedName>
        <fullName evidence="2">Uncharacterized protein</fullName>
    </submittedName>
</protein>
<dbReference type="EMBL" id="CAWUON010000082">
    <property type="protein sequence ID" value="CAK7272039.1"/>
    <property type="molecule type" value="Genomic_DNA"/>
</dbReference>
<evidence type="ECO:0000256" key="1">
    <source>
        <dbReference type="SAM" id="MobiDB-lite"/>
    </source>
</evidence>
<keyword evidence="3" id="KW-1185">Reference proteome</keyword>
<accession>A0ABP0DVX6</accession>
<feature type="region of interest" description="Disordered" evidence="1">
    <location>
        <begin position="56"/>
        <end position="75"/>
    </location>
</feature>
<dbReference type="Proteomes" id="UP001642502">
    <property type="component" value="Unassembled WGS sequence"/>
</dbReference>
<sequence length="310" mass="33819">MAQPPDQLSAAPNTIADLTADIGGGLQSQAAGHYHTAGQPPTGALHYGLDDDLYPHARNNAHGSSSSTSTHFERHSERIRRLLGYTDTDIDPPLPTFDEDMRDMQARGKDPYEYARKGDSVYEDRIGNLRKLKITASSSSYFSGPAVVPNMSIHLQQTQPTQQAQQAPALHGPGPHHYGHYYPHHGAARASGRVNPHACPPLPAAARAHDPPLDCFHNLERRRRAALVLDSPELLMMYAQSTNDSIPSVRMKFMSELCGLDSETMTSQAATADRRAEIAFEKAVERAALQDAMMQSPAAGYRPIYSGGLD</sequence>
<feature type="compositionally biased region" description="Polar residues" evidence="1">
    <location>
        <begin position="61"/>
        <end position="70"/>
    </location>
</feature>
<evidence type="ECO:0000313" key="3">
    <source>
        <dbReference type="Proteomes" id="UP001642502"/>
    </source>
</evidence>
<reference evidence="2 3" key="1">
    <citation type="submission" date="2024-01" db="EMBL/GenBank/DDBJ databases">
        <authorList>
            <person name="Allen C."/>
            <person name="Tagirdzhanova G."/>
        </authorList>
    </citation>
    <scope>NUCLEOTIDE SEQUENCE [LARGE SCALE GENOMIC DNA]</scope>
    <source>
        <strain evidence="2 3">CBS 119000</strain>
    </source>
</reference>
<proteinExistence type="predicted"/>